<dbReference type="Pfam" id="PF01704">
    <property type="entry name" value="UDPGP"/>
    <property type="match status" value="1"/>
</dbReference>
<dbReference type="InterPro" id="IPR029044">
    <property type="entry name" value="Nucleotide-diphossugar_trans"/>
</dbReference>
<proteinExistence type="inferred from homology"/>
<evidence type="ECO:0000256" key="9">
    <source>
        <dbReference type="PIRNR" id="PIRNR000806"/>
    </source>
</evidence>
<dbReference type="EMBL" id="OV121133">
    <property type="protein sequence ID" value="CAH0550129.1"/>
    <property type="molecule type" value="Genomic_DNA"/>
</dbReference>
<comment type="function">
    <text evidence="7">UTP--glucose-1-phosphate uridylyltransferase catalyzing the conversion of glucose-1-phosphate into UDP-glucose, a crucial precursor for the production of glycogen.</text>
</comment>
<dbReference type="Proteomes" id="UP001154078">
    <property type="component" value="Chromosome 2"/>
</dbReference>
<dbReference type="OrthoDB" id="932129at2759"/>
<evidence type="ECO:0000256" key="6">
    <source>
        <dbReference type="ARBA" id="ARBA00022695"/>
    </source>
</evidence>
<dbReference type="FunFam" id="2.160.10.10:FF:000001">
    <property type="entry name" value="UTP--glucose-1-phosphate uridylyltransferase"/>
    <property type="match status" value="1"/>
</dbReference>
<feature type="binding site" evidence="11">
    <location>
        <position position="159"/>
    </location>
    <ligand>
        <name>UTP</name>
        <dbReference type="ChEBI" id="CHEBI:46398"/>
    </ligand>
</feature>
<dbReference type="PIRSF" id="PIRSF000806">
    <property type="entry name" value="UDPGP"/>
    <property type="match status" value="1"/>
</dbReference>
<keyword evidence="5 9" id="KW-0808">Transferase</keyword>
<dbReference type="Gene3D" id="3.90.550.10">
    <property type="entry name" value="Spore Coat Polysaccharide Biosynthesis Protein SpsA, Chain A"/>
    <property type="match status" value="1"/>
</dbReference>
<reference evidence="12" key="1">
    <citation type="submission" date="2021-12" db="EMBL/GenBank/DDBJ databases">
        <authorList>
            <person name="King R."/>
        </authorList>
    </citation>
    <scope>NUCLEOTIDE SEQUENCE</scope>
</reference>
<dbReference type="FunFam" id="3.90.550.10:FF:000002">
    <property type="entry name" value="UTP--glucose-1-phosphate uridylyltransferase"/>
    <property type="match status" value="1"/>
</dbReference>
<evidence type="ECO:0000256" key="2">
    <source>
        <dbReference type="ARBA" id="ARBA00011823"/>
    </source>
</evidence>
<dbReference type="CDD" id="cd00897">
    <property type="entry name" value="UGPase_euk"/>
    <property type="match status" value="1"/>
</dbReference>
<evidence type="ECO:0000256" key="11">
    <source>
        <dbReference type="PIRSR" id="PIRSR000806-2"/>
    </source>
</evidence>
<evidence type="ECO:0000313" key="13">
    <source>
        <dbReference type="Proteomes" id="UP001154078"/>
    </source>
</evidence>
<evidence type="ECO:0000256" key="5">
    <source>
        <dbReference type="ARBA" id="ARBA00022679"/>
    </source>
</evidence>
<feature type="binding site" evidence="11">
    <location>
        <position position="190"/>
    </location>
    <ligand>
        <name>UTP</name>
        <dbReference type="ChEBI" id="CHEBI:46398"/>
    </ligand>
</feature>
<comment type="similarity">
    <text evidence="1 9">Belongs to the UDPGP type 1 family.</text>
</comment>
<protein>
    <recommendedName>
        <fullName evidence="4 9">UTP--glucose-1-phosphate uridylyltransferase</fullName>
        <ecNumber evidence="3 9">2.7.7.9</ecNumber>
    </recommendedName>
</protein>
<evidence type="ECO:0000313" key="12">
    <source>
        <dbReference type="EMBL" id="CAH0550129.1"/>
    </source>
</evidence>
<dbReference type="InterPro" id="IPR002618">
    <property type="entry name" value="UDPGP_fam"/>
</dbReference>
<dbReference type="SUPFAM" id="SSF53448">
    <property type="entry name" value="Nucleotide-diphospho-sugar transferases"/>
    <property type="match status" value="1"/>
</dbReference>
<dbReference type="GO" id="GO:0003983">
    <property type="term" value="F:UTP:glucose-1-phosphate uridylyltransferase activity"/>
    <property type="evidence" value="ECO:0007669"/>
    <property type="project" value="UniProtKB-EC"/>
</dbReference>
<dbReference type="EC" id="2.7.7.9" evidence="3 9"/>
<organism evidence="12 13">
    <name type="scientific">Brassicogethes aeneus</name>
    <name type="common">Rape pollen beetle</name>
    <name type="synonym">Meligethes aeneus</name>
    <dbReference type="NCBI Taxonomy" id="1431903"/>
    <lineage>
        <taxon>Eukaryota</taxon>
        <taxon>Metazoa</taxon>
        <taxon>Ecdysozoa</taxon>
        <taxon>Arthropoda</taxon>
        <taxon>Hexapoda</taxon>
        <taxon>Insecta</taxon>
        <taxon>Pterygota</taxon>
        <taxon>Neoptera</taxon>
        <taxon>Endopterygota</taxon>
        <taxon>Coleoptera</taxon>
        <taxon>Polyphaga</taxon>
        <taxon>Cucujiformia</taxon>
        <taxon>Nitidulidae</taxon>
        <taxon>Meligethinae</taxon>
        <taxon>Brassicogethes</taxon>
    </lineage>
</organism>
<evidence type="ECO:0000256" key="7">
    <source>
        <dbReference type="ARBA" id="ARBA00023579"/>
    </source>
</evidence>
<feature type="binding site" evidence="11">
    <location>
        <position position="96"/>
    </location>
    <ligand>
        <name>UTP</name>
        <dbReference type="ChEBI" id="CHEBI:46398"/>
    </ligand>
</feature>
<dbReference type="InterPro" id="IPR016267">
    <property type="entry name" value="UDPGP_trans"/>
</dbReference>
<dbReference type="Gene3D" id="2.160.10.10">
    <property type="entry name" value="Hexapeptide repeat proteins"/>
    <property type="match status" value="1"/>
</dbReference>
<gene>
    <name evidence="12" type="ORF">MELIAE_LOCUS3026</name>
</gene>
<comment type="catalytic activity">
    <reaction evidence="8">
        <text>alpha-D-glucose 1-phosphate + UTP + H(+) = UDP-alpha-D-glucose + diphosphate</text>
        <dbReference type="Rhea" id="RHEA:19889"/>
        <dbReference type="ChEBI" id="CHEBI:15378"/>
        <dbReference type="ChEBI" id="CHEBI:33019"/>
        <dbReference type="ChEBI" id="CHEBI:46398"/>
        <dbReference type="ChEBI" id="CHEBI:58601"/>
        <dbReference type="ChEBI" id="CHEBI:58885"/>
        <dbReference type="EC" id="2.7.7.9"/>
    </reaction>
    <physiologicalReaction direction="left-to-right" evidence="8">
        <dbReference type="Rhea" id="RHEA:19890"/>
    </physiologicalReaction>
</comment>
<evidence type="ECO:0000256" key="4">
    <source>
        <dbReference type="ARBA" id="ARBA00019048"/>
    </source>
</evidence>
<comment type="subunit">
    <text evidence="2">Homooctamer.</text>
</comment>
<keyword evidence="6 9" id="KW-0548">Nucleotidyltransferase</keyword>
<evidence type="ECO:0000256" key="10">
    <source>
        <dbReference type="PIRSR" id="PIRSR000806-1"/>
    </source>
</evidence>
<evidence type="ECO:0000256" key="8">
    <source>
        <dbReference type="ARBA" id="ARBA00047432"/>
    </source>
</evidence>
<dbReference type="AlphaFoldDB" id="A0A9P0FCD8"/>
<sequence>MDSMEQALNKIASASKDEQLKTDLDGFKDLFKRYLDKTEAPLLWENIQKLPEDAILDSSTFETIEDKSVIKEFLGKLVVIKLNGGLGTTMGCTGPKSVIPVRNGLTFLDLTLQQIEHLNEEYGVSVPLVLMNSFNTHDDTTKVLEKYITSTAHLYIFNQSCHPRINAESLLPVPTTGDVQSNLEAWTPPGHGDFYVSFKNSGLLEKFISEQKEYCFVSNIDNLGATVDINIANYLMNPCKSTPTHEFIMEFTDKTRADVKGGTLIKYEDKLRILEIAQVPKDHVEDFKSVKLFKYFNTNNLWLKLDALKRVMDADALRLEIIPNGKSLKDGTKVVQLETIIGAGMKFFENAVGIKVPRSRFLPVKKCSDLLLVMSNLYELQHGSLMVSPERMFPGLPAIKLGDEHFSKVKDFLARFSSIPDILELDHLTVIGDVTFGKEASLRGTVIIIANKGNVIEIPRGAILENKIITGNLAMIDY</sequence>
<dbReference type="GO" id="GO:0006011">
    <property type="term" value="P:UDP-alpha-D-glucose metabolic process"/>
    <property type="evidence" value="ECO:0007669"/>
    <property type="project" value="UniProtKB-UniRule"/>
</dbReference>
<accession>A0A9P0FCD8</accession>
<evidence type="ECO:0000256" key="1">
    <source>
        <dbReference type="ARBA" id="ARBA00010401"/>
    </source>
</evidence>
<evidence type="ECO:0000256" key="3">
    <source>
        <dbReference type="ARBA" id="ARBA00012415"/>
    </source>
</evidence>
<feature type="binding site" evidence="11">
    <location>
        <position position="221"/>
    </location>
    <ligand>
        <name>UTP</name>
        <dbReference type="ChEBI" id="CHEBI:46398"/>
    </ligand>
</feature>
<name>A0A9P0FCD8_BRAAE</name>
<keyword evidence="13" id="KW-1185">Reference proteome</keyword>
<dbReference type="PANTHER" id="PTHR43511">
    <property type="match status" value="1"/>
</dbReference>
<feature type="binding site" evidence="10">
    <location>
        <position position="191"/>
    </location>
    <ligand>
        <name>substrate</name>
    </ligand>
</feature>
<feature type="binding site" evidence="11">
    <location>
        <position position="365"/>
    </location>
    <ligand>
        <name>UTP</name>
        <dbReference type="ChEBI" id="CHEBI:46398"/>
    </ligand>
</feature>